<dbReference type="GO" id="GO:0005524">
    <property type="term" value="F:ATP binding"/>
    <property type="evidence" value="ECO:0007669"/>
    <property type="project" value="TreeGrafter"/>
</dbReference>
<comment type="caution">
    <text evidence="2">The sequence shown here is derived from an EMBL/GenBank/DDBJ whole genome shotgun (WGS) entry which is preliminary data.</text>
</comment>
<dbReference type="Gene3D" id="3.40.50.2300">
    <property type="match status" value="1"/>
</dbReference>
<proteinExistence type="predicted"/>
<dbReference type="EMBL" id="PJRP01000001">
    <property type="protein sequence ID" value="PLQ02504.1"/>
    <property type="molecule type" value="Genomic_DNA"/>
</dbReference>
<dbReference type="Pfam" id="PF01656">
    <property type="entry name" value="CbiA"/>
    <property type="match status" value="1"/>
</dbReference>
<dbReference type="RefSeq" id="WP_101680273.1">
    <property type="nucleotide sequence ID" value="NZ_PJRP01000001.1"/>
</dbReference>
<dbReference type="PANTHER" id="PTHR43384:SF13">
    <property type="entry name" value="SLR0110 PROTEIN"/>
    <property type="match status" value="1"/>
</dbReference>
<dbReference type="InterPro" id="IPR002586">
    <property type="entry name" value="CobQ/CobB/MinD/ParA_Nub-bd_dom"/>
</dbReference>
<dbReference type="SUPFAM" id="SSF52540">
    <property type="entry name" value="P-loop containing nucleoside triphosphate hydrolases"/>
    <property type="match status" value="1"/>
</dbReference>
<gene>
    <name evidence="2" type="ORF">CYJ10_04235</name>
</gene>
<organism evidence="2 3">
    <name type="scientific">Cupriavidus pauculus</name>
    <dbReference type="NCBI Taxonomy" id="82633"/>
    <lineage>
        <taxon>Bacteria</taxon>
        <taxon>Pseudomonadati</taxon>
        <taxon>Pseudomonadota</taxon>
        <taxon>Betaproteobacteria</taxon>
        <taxon>Burkholderiales</taxon>
        <taxon>Burkholderiaceae</taxon>
        <taxon>Cupriavidus</taxon>
    </lineage>
</organism>
<name>A0A2N5CJX2_9BURK</name>
<evidence type="ECO:0000259" key="1">
    <source>
        <dbReference type="Pfam" id="PF01656"/>
    </source>
</evidence>
<dbReference type="GO" id="GO:0009898">
    <property type="term" value="C:cytoplasmic side of plasma membrane"/>
    <property type="evidence" value="ECO:0007669"/>
    <property type="project" value="TreeGrafter"/>
</dbReference>
<dbReference type="PANTHER" id="PTHR43384">
    <property type="entry name" value="SEPTUM SITE-DETERMINING PROTEIN MIND HOMOLOG, CHLOROPLASTIC-RELATED"/>
    <property type="match status" value="1"/>
</dbReference>
<dbReference type="GO" id="GO:0005829">
    <property type="term" value="C:cytosol"/>
    <property type="evidence" value="ECO:0007669"/>
    <property type="project" value="TreeGrafter"/>
</dbReference>
<dbReference type="SUPFAM" id="SSF52172">
    <property type="entry name" value="CheY-like"/>
    <property type="match status" value="1"/>
</dbReference>
<accession>A0A2N5CJX2</accession>
<dbReference type="GO" id="GO:0051782">
    <property type="term" value="P:negative regulation of cell division"/>
    <property type="evidence" value="ECO:0007669"/>
    <property type="project" value="TreeGrafter"/>
</dbReference>
<dbReference type="OrthoDB" id="9768734at2"/>
<dbReference type="InterPro" id="IPR027417">
    <property type="entry name" value="P-loop_NTPase"/>
</dbReference>
<evidence type="ECO:0000313" key="2">
    <source>
        <dbReference type="EMBL" id="PLQ02504.1"/>
    </source>
</evidence>
<dbReference type="InterPro" id="IPR050625">
    <property type="entry name" value="ParA/MinD_ATPase"/>
</dbReference>
<reference evidence="2 3" key="1">
    <citation type="submission" date="2017-12" db="EMBL/GenBank/DDBJ databases">
        <title>Genome sequence of the active heterotrophic nitrifier-denitrifier, Cupriavidus pauculus UM1.</title>
        <authorList>
            <person name="Putonti C."/>
            <person name="Castignetti D."/>
        </authorList>
    </citation>
    <scope>NUCLEOTIDE SEQUENCE [LARGE SCALE GENOMIC DNA]</scope>
    <source>
        <strain evidence="2 3">UM1</strain>
    </source>
</reference>
<dbReference type="STRING" id="82633.GCA_000974605_03311"/>
<dbReference type="GO" id="GO:0016887">
    <property type="term" value="F:ATP hydrolysis activity"/>
    <property type="evidence" value="ECO:0007669"/>
    <property type="project" value="TreeGrafter"/>
</dbReference>
<dbReference type="Proteomes" id="UP000234341">
    <property type="component" value="Unassembled WGS sequence"/>
</dbReference>
<dbReference type="InterPro" id="IPR011006">
    <property type="entry name" value="CheY-like_superfamily"/>
</dbReference>
<evidence type="ECO:0000313" key="3">
    <source>
        <dbReference type="Proteomes" id="UP000234341"/>
    </source>
</evidence>
<protein>
    <submittedName>
        <fullName evidence="2">Pilus assembly protein</fullName>
    </submittedName>
</protein>
<sequence>MAKLILVSADDTRARQMLALAQQAETRRQPQLVCVDPTKALSTPGLIHATDFVVLQADEFDMDVLERLRQRFPEPGDVPCILVTPQPSTELLMRAMRMGVRSVLRWPLDPREFNEELTRLDTRAEAEATAQARTFAFTSCKGGSGTTFAAANFAYAVAAQRGKRVLLVDLDQQFGDAAFVVTDNLPPATLGDICRQIDRLDAALLDACVTHAHPNLDVIAGAGDPVKSADVKAAHLERILDLAKPAYDVLVFDLGQAINPASIMVLDHCDTIHPVVQLSLPYLRAGRHMMEIFHSLGYPAERMQVVLNQFEKHAAITIRTMEDSLGTRIAHMLPPDAKTAREAANQGVPVPQLAPNSAITRALMQMVDAAFPAAAKKEEGLFARLLGNRGDTAQPLPVGRHA</sequence>
<feature type="domain" description="CobQ/CobB/MinD/ParA nucleotide binding" evidence="1">
    <location>
        <begin position="136"/>
        <end position="346"/>
    </location>
</feature>
<dbReference type="AlphaFoldDB" id="A0A2N5CJX2"/>
<dbReference type="Gene3D" id="3.40.50.300">
    <property type="entry name" value="P-loop containing nucleotide triphosphate hydrolases"/>
    <property type="match status" value="1"/>
</dbReference>